<proteinExistence type="predicted"/>
<keyword evidence="1" id="KW-0812">Transmembrane</keyword>
<feature type="transmembrane region" description="Helical" evidence="1">
    <location>
        <begin position="60"/>
        <end position="78"/>
    </location>
</feature>
<dbReference type="RefSeq" id="WP_093010578.1">
    <property type="nucleotide sequence ID" value="NZ_FOXV01000005.1"/>
</dbReference>
<keyword evidence="1" id="KW-0472">Membrane</keyword>
<sequence>MSEPRETHSGPPVYFLERQTYRRRRLEDAARLLPVIGAFAWLVPLLWPRQGPEAPGMGNALIYIFGVWIVLALIGAILSQRLGRREPPEPVRSAEE</sequence>
<accession>A0A1I5Y6A1</accession>
<dbReference type="STRING" id="93684.SAMN05421853_1059"/>
<dbReference type="Proteomes" id="UP000243106">
    <property type="component" value="Unassembled WGS sequence"/>
</dbReference>
<reference evidence="3" key="1">
    <citation type="submission" date="2016-10" db="EMBL/GenBank/DDBJ databases">
        <authorList>
            <person name="Varghese N."/>
            <person name="Submissions S."/>
        </authorList>
    </citation>
    <scope>NUCLEOTIDE SEQUENCE [LARGE SCALE GENOMIC DNA]</scope>
    <source>
        <strain evidence="3">JCM 10271</strain>
    </source>
</reference>
<keyword evidence="1" id="KW-1133">Transmembrane helix</keyword>
<evidence type="ECO:0000256" key="1">
    <source>
        <dbReference type="SAM" id="Phobius"/>
    </source>
</evidence>
<gene>
    <name evidence="2" type="ORF">SAMN05421853_1059</name>
</gene>
<organism evidence="2 3">
    <name type="scientific">Roseivivax halotolerans</name>
    <dbReference type="NCBI Taxonomy" id="93684"/>
    <lineage>
        <taxon>Bacteria</taxon>
        <taxon>Pseudomonadati</taxon>
        <taxon>Pseudomonadota</taxon>
        <taxon>Alphaproteobacteria</taxon>
        <taxon>Rhodobacterales</taxon>
        <taxon>Roseobacteraceae</taxon>
        <taxon>Roseivivax</taxon>
    </lineage>
</organism>
<dbReference type="AlphaFoldDB" id="A0A1I5Y6A1"/>
<feature type="transmembrane region" description="Helical" evidence="1">
    <location>
        <begin position="29"/>
        <end position="48"/>
    </location>
</feature>
<dbReference type="EMBL" id="FOXV01000005">
    <property type="protein sequence ID" value="SFQ39745.1"/>
    <property type="molecule type" value="Genomic_DNA"/>
</dbReference>
<protein>
    <submittedName>
        <fullName evidence="2">Uncharacterized protein</fullName>
    </submittedName>
</protein>
<evidence type="ECO:0000313" key="2">
    <source>
        <dbReference type="EMBL" id="SFQ39745.1"/>
    </source>
</evidence>
<name>A0A1I5Y6A1_9RHOB</name>
<evidence type="ECO:0000313" key="3">
    <source>
        <dbReference type="Proteomes" id="UP000243106"/>
    </source>
</evidence>
<keyword evidence="3" id="KW-1185">Reference proteome</keyword>